<dbReference type="Gene3D" id="3.50.50.60">
    <property type="entry name" value="FAD/NAD(P)-binding domain"/>
    <property type="match status" value="1"/>
</dbReference>
<feature type="domain" description="Glucose-methanol-choline oxidoreductase N-terminal" evidence="5">
    <location>
        <begin position="239"/>
        <end position="253"/>
    </location>
</feature>
<evidence type="ECO:0000313" key="7">
    <source>
        <dbReference type="Proteomes" id="UP001370348"/>
    </source>
</evidence>
<dbReference type="PIRSF" id="PIRSF000137">
    <property type="entry name" value="Alcohol_oxidase"/>
    <property type="match status" value="1"/>
</dbReference>
<evidence type="ECO:0000256" key="3">
    <source>
        <dbReference type="ARBA" id="ARBA00022630"/>
    </source>
</evidence>
<dbReference type="InterPro" id="IPR007867">
    <property type="entry name" value="GMC_OxRtase_C"/>
</dbReference>
<dbReference type="InterPro" id="IPR000172">
    <property type="entry name" value="GMC_OxRdtase_N"/>
</dbReference>
<dbReference type="PANTHER" id="PTHR11552">
    <property type="entry name" value="GLUCOSE-METHANOL-CHOLINE GMC OXIDOREDUCTASE"/>
    <property type="match status" value="1"/>
</dbReference>
<dbReference type="Pfam" id="PF05199">
    <property type="entry name" value="GMC_oxred_C"/>
    <property type="match status" value="1"/>
</dbReference>
<dbReference type="EMBL" id="CP089984">
    <property type="protein sequence ID" value="WXB13976.1"/>
    <property type="molecule type" value="Genomic_DNA"/>
</dbReference>
<evidence type="ECO:0000256" key="4">
    <source>
        <dbReference type="ARBA" id="ARBA00022827"/>
    </source>
</evidence>
<keyword evidence="7" id="KW-1185">Reference proteome</keyword>
<dbReference type="Proteomes" id="UP001370348">
    <property type="component" value="Chromosome"/>
</dbReference>
<dbReference type="PROSITE" id="PS00624">
    <property type="entry name" value="GMC_OXRED_2"/>
    <property type="match status" value="1"/>
</dbReference>
<evidence type="ECO:0000313" key="6">
    <source>
        <dbReference type="EMBL" id="WXB13976.1"/>
    </source>
</evidence>
<name>A0ABZ2LXW8_9BACT</name>
<accession>A0ABZ2LXW8</accession>
<keyword evidence="4" id="KW-0274">FAD</keyword>
<evidence type="ECO:0000256" key="1">
    <source>
        <dbReference type="ARBA" id="ARBA00001974"/>
    </source>
</evidence>
<gene>
    <name evidence="6" type="ORF">LZC94_39875</name>
</gene>
<dbReference type="Pfam" id="PF00732">
    <property type="entry name" value="GMC_oxred_N"/>
    <property type="match status" value="1"/>
</dbReference>
<dbReference type="PANTHER" id="PTHR11552:SF147">
    <property type="entry name" value="CHOLINE DEHYDROGENASE, MITOCHONDRIAL"/>
    <property type="match status" value="1"/>
</dbReference>
<evidence type="ECO:0000259" key="5">
    <source>
        <dbReference type="PROSITE" id="PS00624"/>
    </source>
</evidence>
<dbReference type="RefSeq" id="WP_394823593.1">
    <property type="nucleotide sequence ID" value="NZ_CP089984.1"/>
</dbReference>
<proteinExistence type="inferred from homology"/>
<evidence type="ECO:0000256" key="2">
    <source>
        <dbReference type="ARBA" id="ARBA00010790"/>
    </source>
</evidence>
<protein>
    <submittedName>
        <fullName evidence="6">GMC family oxidoreductase</fullName>
    </submittedName>
</protein>
<comment type="similarity">
    <text evidence="2">Belongs to the GMC oxidoreductase family.</text>
</comment>
<keyword evidence="3" id="KW-0285">Flavoprotein</keyword>
<organism evidence="6 7">
    <name type="scientific">Pendulispora albinea</name>
    <dbReference type="NCBI Taxonomy" id="2741071"/>
    <lineage>
        <taxon>Bacteria</taxon>
        <taxon>Pseudomonadati</taxon>
        <taxon>Myxococcota</taxon>
        <taxon>Myxococcia</taxon>
        <taxon>Myxococcales</taxon>
        <taxon>Sorangiineae</taxon>
        <taxon>Pendulisporaceae</taxon>
        <taxon>Pendulispora</taxon>
    </lineage>
</organism>
<sequence length="483" mass="51747">MRVLIVGAGSAGLTCAWRLAREPSTEVVLIDAGVDPGPDVPSFLLRDMVLPPPFYWDYAEFDRGYFLPRGKLFGGTSAVNATAAVRGHPWCYDAWGSPSWRWERCLPSFRAIEADMQFGAEPYHGHAGPVPITRCELGGFDHALGDAYVRRGLARIADHNAPGHLGFGPFPTNRIGDDRASTLRTLLPELRGRPNVTLRPQTEAVRVVMAHGEARGVLVRTAQGDEQLLEADRVVLSGGTFGSPEMLFASGIGPADGLRTAGLPVHVDAPEVGANLVDHPYVQMGIEVSDPAKPAAPPGKGALLTFELDGPGHLQAHAFAYRTRAVDPSADPCSAAVTCALLTPESRGRLELGTGRARVRLNHLSSDVDARRMAEIVARVADVVADLASEGALRLPADPWWHADDLPAACRREVVTYHHPVGTCRMGSDTASVVDEALRVRGVERLMVADASVMPSLPRGQTNLGAMMIGHRAAEFLLEAPPP</sequence>
<dbReference type="SUPFAM" id="SSF54373">
    <property type="entry name" value="FAD-linked reductases, C-terminal domain"/>
    <property type="match status" value="1"/>
</dbReference>
<reference evidence="6 7" key="1">
    <citation type="submission" date="2021-12" db="EMBL/GenBank/DDBJ databases">
        <title>Discovery of the Pendulisporaceae a myxobacterial family with distinct sporulation behavior and unique specialized metabolism.</title>
        <authorList>
            <person name="Garcia R."/>
            <person name="Popoff A."/>
            <person name="Bader C.D."/>
            <person name="Loehr J."/>
            <person name="Walesch S."/>
            <person name="Walt C."/>
            <person name="Boldt J."/>
            <person name="Bunk B."/>
            <person name="Haeckl F.J.F.P.J."/>
            <person name="Gunesch A.P."/>
            <person name="Birkelbach J."/>
            <person name="Nuebel U."/>
            <person name="Pietschmann T."/>
            <person name="Bach T."/>
            <person name="Mueller R."/>
        </authorList>
    </citation>
    <scope>NUCLEOTIDE SEQUENCE [LARGE SCALE GENOMIC DNA]</scope>
    <source>
        <strain evidence="6 7">MSr11954</strain>
    </source>
</reference>
<dbReference type="SUPFAM" id="SSF51905">
    <property type="entry name" value="FAD/NAD(P)-binding domain"/>
    <property type="match status" value="1"/>
</dbReference>
<dbReference type="Gene3D" id="3.30.410.40">
    <property type="match status" value="1"/>
</dbReference>
<comment type="cofactor">
    <cofactor evidence="1">
        <name>FAD</name>
        <dbReference type="ChEBI" id="CHEBI:57692"/>
    </cofactor>
</comment>
<dbReference type="InterPro" id="IPR036188">
    <property type="entry name" value="FAD/NAD-bd_sf"/>
</dbReference>
<dbReference type="InterPro" id="IPR012132">
    <property type="entry name" value="GMC_OxRdtase"/>
</dbReference>